<dbReference type="Proteomes" id="UP000254387">
    <property type="component" value="Unassembled WGS sequence"/>
</dbReference>
<reference evidence="1 2" key="1">
    <citation type="submission" date="2018-06" db="EMBL/GenBank/DDBJ databases">
        <authorList>
            <consortium name="Pathogen Informatics"/>
            <person name="Doyle S."/>
        </authorList>
    </citation>
    <scope>NUCLEOTIDE SEQUENCE [LARGE SCALE GENOMIC DNA]</scope>
    <source>
        <strain evidence="1 2">NCTC5053</strain>
    </source>
</reference>
<name>A0A378BFX8_KLEPN</name>
<evidence type="ECO:0000313" key="1">
    <source>
        <dbReference type="EMBL" id="STV39509.1"/>
    </source>
</evidence>
<protein>
    <submittedName>
        <fullName evidence="1">Uncharacterized protein</fullName>
    </submittedName>
</protein>
<gene>
    <name evidence="1" type="ORF">NCTC5053_04518</name>
</gene>
<dbReference type="EMBL" id="UGMN01000004">
    <property type="protein sequence ID" value="STV39509.1"/>
    <property type="molecule type" value="Genomic_DNA"/>
</dbReference>
<organism evidence="1 2">
    <name type="scientific">Klebsiella pneumoniae</name>
    <dbReference type="NCBI Taxonomy" id="573"/>
    <lineage>
        <taxon>Bacteria</taxon>
        <taxon>Pseudomonadati</taxon>
        <taxon>Pseudomonadota</taxon>
        <taxon>Gammaproteobacteria</taxon>
        <taxon>Enterobacterales</taxon>
        <taxon>Enterobacteriaceae</taxon>
        <taxon>Klebsiella/Raoultella group</taxon>
        <taxon>Klebsiella</taxon>
        <taxon>Klebsiella pneumoniae complex</taxon>
    </lineage>
</organism>
<evidence type="ECO:0000313" key="2">
    <source>
        <dbReference type="Proteomes" id="UP000254387"/>
    </source>
</evidence>
<accession>A0A378BFX8</accession>
<proteinExistence type="predicted"/>
<sequence>MLNQLENLTERVGVVMNWSIAGYKCVSICSWLTTTWLA</sequence>
<dbReference type="AlphaFoldDB" id="A0A378BFX8"/>